<evidence type="ECO:0000259" key="13">
    <source>
        <dbReference type="Pfam" id="PF04452"/>
    </source>
</evidence>
<evidence type="ECO:0000256" key="10">
    <source>
        <dbReference type="ARBA" id="ARBA00025699"/>
    </source>
</evidence>
<dbReference type="NCBIfam" id="TIGR00046">
    <property type="entry name" value="RsmE family RNA methyltransferase"/>
    <property type="match status" value="1"/>
</dbReference>
<dbReference type="RefSeq" id="WP_235364139.1">
    <property type="nucleotide sequence ID" value="NZ_JABEVU030000001.1"/>
</dbReference>
<organism evidence="15 16">
    <name type="scientific">Salinicoccus roseus</name>
    <dbReference type="NCBI Taxonomy" id="45670"/>
    <lineage>
        <taxon>Bacteria</taxon>
        <taxon>Bacillati</taxon>
        <taxon>Bacillota</taxon>
        <taxon>Bacilli</taxon>
        <taxon>Bacillales</taxon>
        <taxon>Staphylococcaceae</taxon>
        <taxon>Salinicoccus</taxon>
    </lineage>
</organism>
<reference evidence="15" key="1">
    <citation type="submission" date="2020-04" db="EMBL/GenBank/DDBJ databases">
        <authorList>
            <person name="Tanveer F."/>
            <person name="Xie Y."/>
            <person name="Shinwari Z.K."/>
        </authorList>
    </citation>
    <scope>NUCLEOTIDE SEQUENCE</scope>
    <source>
        <strain evidence="15">MOSEL-ME25</strain>
    </source>
</reference>
<dbReference type="InterPro" id="IPR029026">
    <property type="entry name" value="tRNA_m1G_MTases_N"/>
</dbReference>
<comment type="caution">
    <text evidence="15">The sequence shown here is derived from an EMBL/GenBank/DDBJ whole genome shotgun (WGS) entry which is preliminary data.</text>
</comment>
<gene>
    <name evidence="15" type="ORF">F7P68_0000045</name>
</gene>
<evidence type="ECO:0000256" key="8">
    <source>
        <dbReference type="ARBA" id="ARBA00022679"/>
    </source>
</evidence>
<dbReference type="InterPro" id="IPR015947">
    <property type="entry name" value="PUA-like_sf"/>
</dbReference>
<keyword evidence="16" id="KW-1185">Reference proteome</keyword>
<comment type="subcellular location">
    <subcellularLocation>
        <location evidence="1 12">Cytoplasm</location>
    </subcellularLocation>
</comment>
<evidence type="ECO:0000259" key="14">
    <source>
        <dbReference type="Pfam" id="PF20260"/>
    </source>
</evidence>
<protein>
    <recommendedName>
        <fullName evidence="4 12">Ribosomal RNA small subunit methyltransferase E</fullName>
        <ecNumber evidence="3 12">2.1.1.193</ecNumber>
    </recommendedName>
</protein>
<dbReference type="PIRSF" id="PIRSF015601">
    <property type="entry name" value="MTase_slr0722"/>
    <property type="match status" value="1"/>
</dbReference>
<keyword evidence="5 12" id="KW-0963">Cytoplasm</keyword>
<dbReference type="GeneID" id="77843928"/>
<sequence>MDGSAFWPGKRETMQRYFTDEKLSIGEIFTASADDTHHMKNVMRFRPGDAFHMVDGSRHTFLCEITSAGETVECRPLELVEEAPELPVDITVYCPLLKGEKFDWMIQKATELGAHAFSIYDADRSIVKLDEKKRRKRIERYMKIIREASEQSRRQHIPEIDFVPAVKELSLDAFDHVLFAYEGNASTPAASLNETLQALSGGDRIAFIFGPEGGFSEAETEALSSHNSIRLGPRILRAETAPLYALSAISATFE</sequence>
<dbReference type="InterPro" id="IPR046886">
    <property type="entry name" value="RsmE_MTase_dom"/>
</dbReference>
<dbReference type="EMBL" id="JABEVU030000001">
    <property type="protein sequence ID" value="MDB0578924.1"/>
    <property type="molecule type" value="Genomic_DNA"/>
</dbReference>
<evidence type="ECO:0000256" key="7">
    <source>
        <dbReference type="ARBA" id="ARBA00022603"/>
    </source>
</evidence>
<comment type="catalytic activity">
    <reaction evidence="11 12">
        <text>uridine(1498) in 16S rRNA + S-adenosyl-L-methionine = N(3)-methyluridine(1498) in 16S rRNA + S-adenosyl-L-homocysteine + H(+)</text>
        <dbReference type="Rhea" id="RHEA:42920"/>
        <dbReference type="Rhea" id="RHEA-COMP:10283"/>
        <dbReference type="Rhea" id="RHEA-COMP:10284"/>
        <dbReference type="ChEBI" id="CHEBI:15378"/>
        <dbReference type="ChEBI" id="CHEBI:57856"/>
        <dbReference type="ChEBI" id="CHEBI:59789"/>
        <dbReference type="ChEBI" id="CHEBI:65315"/>
        <dbReference type="ChEBI" id="CHEBI:74502"/>
        <dbReference type="EC" id="2.1.1.193"/>
    </reaction>
</comment>
<evidence type="ECO:0000256" key="11">
    <source>
        <dbReference type="ARBA" id="ARBA00047944"/>
    </source>
</evidence>
<dbReference type="PANTHER" id="PTHR30027">
    <property type="entry name" value="RIBOSOMAL RNA SMALL SUBUNIT METHYLTRANSFERASE E"/>
    <property type="match status" value="1"/>
</dbReference>
<keyword evidence="6 12" id="KW-0698">rRNA processing</keyword>
<accession>A0ABT4YDZ5</accession>
<dbReference type="Proteomes" id="UP000527860">
    <property type="component" value="Unassembled WGS sequence"/>
</dbReference>
<evidence type="ECO:0000256" key="1">
    <source>
        <dbReference type="ARBA" id="ARBA00004496"/>
    </source>
</evidence>
<evidence type="ECO:0000313" key="15">
    <source>
        <dbReference type="EMBL" id="MDB0578924.1"/>
    </source>
</evidence>
<evidence type="ECO:0000256" key="12">
    <source>
        <dbReference type="PIRNR" id="PIRNR015601"/>
    </source>
</evidence>
<feature type="domain" description="Ribosomal RNA small subunit methyltransferase E PUA-like" evidence="14">
    <location>
        <begin position="34"/>
        <end position="70"/>
    </location>
</feature>
<evidence type="ECO:0000256" key="3">
    <source>
        <dbReference type="ARBA" id="ARBA00012328"/>
    </source>
</evidence>
<evidence type="ECO:0000256" key="4">
    <source>
        <dbReference type="ARBA" id="ARBA00013673"/>
    </source>
</evidence>
<feature type="domain" description="Ribosomal RNA small subunit methyltransferase E methyltransferase" evidence="13">
    <location>
        <begin position="85"/>
        <end position="250"/>
    </location>
</feature>
<dbReference type="SUPFAM" id="SSF75217">
    <property type="entry name" value="alpha/beta knot"/>
    <property type="match status" value="1"/>
</dbReference>
<dbReference type="SUPFAM" id="SSF88697">
    <property type="entry name" value="PUA domain-like"/>
    <property type="match status" value="1"/>
</dbReference>
<proteinExistence type="inferred from homology"/>
<keyword evidence="8 12" id="KW-0808">Transferase</keyword>
<evidence type="ECO:0000256" key="2">
    <source>
        <dbReference type="ARBA" id="ARBA00005528"/>
    </source>
</evidence>
<dbReference type="InterPro" id="IPR029028">
    <property type="entry name" value="Alpha/beta_knot_MTases"/>
</dbReference>
<dbReference type="Pfam" id="PF20260">
    <property type="entry name" value="PUA_4"/>
    <property type="match status" value="1"/>
</dbReference>
<evidence type="ECO:0000256" key="6">
    <source>
        <dbReference type="ARBA" id="ARBA00022552"/>
    </source>
</evidence>
<dbReference type="CDD" id="cd18084">
    <property type="entry name" value="RsmE-like"/>
    <property type="match status" value="1"/>
</dbReference>
<name>A0ABT4YDZ5_9STAP</name>
<comment type="function">
    <text evidence="10 12">Specifically methylates the N3 position of the uracil ring of uridine 1498 (m3U1498) in 16S rRNA. Acts on the fully assembled 30S ribosomal subunit.</text>
</comment>
<dbReference type="Gene3D" id="3.40.1280.10">
    <property type="match status" value="1"/>
</dbReference>
<comment type="similarity">
    <text evidence="2 12">Belongs to the RNA methyltransferase RsmE family.</text>
</comment>
<evidence type="ECO:0000313" key="16">
    <source>
        <dbReference type="Proteomes" id="UP000527860"/>
    </source>
</evidence>
<dbReference type="InterPro" id="IPR006700">
    <property type="entry name" value="RsmE"/>
</dbReference>
<keyword evidence="7 12" id="KW-0489">Methyltransferase</keyword>
<dbReference type="EC" id="2.1.1.193" evidence="3 12"/>
<evidence type="ECO:0000256" key="5">
    <source>
        <dbReference type="ARBA" id="ARBA00022490"/>
    </source>
</evidence>
<dbReference type="PANTHER" id="PTHR30027:SF3">
    <property type="entry name" value="16S RRNA (URACIL(1498)-N(3))-METHYLTRANSFERASE"/>
    <property type="match status" value="1"/>
</dbReference>
<keyword evidence="9 12" id="KW-0949">S-adenosyl-L-methionine</keyword>
<evidence type="ECO:0000256" key="9">
    <source>
        <dbReference type="ARBA" id="ARBA00022691"/>
    </source>
</evidence>
<reference evidence="15" key="2">
    <citation type="submission" date="2022-12" db="EMBL/GenBank/DDBJ databases">
        <title>Genome analysis and biological profiling of marine Salinicoccus roseus MOSEL-ME25.</title>
        <authorList>
            <person name="Mirza F.T."/>
            <person name="Xie Y."/>
            <person name="Shinwari Z.K."/>
        </authorList>
    </citation>
    <scope>NUCLEOTIDE SEQUENCE</scope>
    <source>
        <strain evidence="15">MOSEL-ME25</strain>
    </source>
</reference>
<dbReference type="Pfam" id="PF04452">
    <property type="entry name" value="Methyltrans_RNA"/>
    <property type="match status" value="1"/>
</dbReference>
<dbReference type="InterPro" id="IPR046887">
    <property type="entry name" value="RsmE_PUA-like"/>
</dbReference>